<dbReference type="EMBL" id="UINC01001028">
    <property type="protein sequence ID" value="SUZ68050.1"/>
    <property type="molecule type" value="Genomic_DNA"/>
</dbReference>
<dbReference type="AlphaFoldDB" id="A0A381PM84"/>
<evidence type="ECO:0000256" key="1">
    <source>
        <dbReference type="SAM" id="MobiDB-lite"/>
    </source>
</evidence>
<feature type="region of interest" description="Disordered" evidence="1">
    <location>
        <begin position="18"/>
        <end position="41"/>
    </location>
</feature>
<name>A0A381PM84_9ZZZZ</name>
<sequence length="41" mass="4598">MRKIQERLKKFEIQPMGLLEARANGKSNGKGGGDEEDLPKQ</sequence>
<accession>A0A381PM84</accession>
<proteinExistence type="predicted"/>
<gene>
    <name evidence="2" type="ORF">METZ01_LOCUS20904</name>
</gene>
<reference evidence="2" key="1">
    <citation type="submission" date="2018-05" db="EMBL/GenBank/DDBJ databases">
        <authorList>
            <person name="Lanie J.A."/>
            <person name="Ng W.-L."/>
            <person name="Kazmierczak K.M."/>
            <person name="Andrzejewski T.M."/>
            <person name="Davidsen T.M."/>
            <person name="Wayne K.J."/>
            <person name="Tettelin H."/>
            <person name="Glass J.I."/>
            <person name="Rusch D."/>
            <person name="Podicherti R."/>
            <person name="Tsui H.-C.T."/>
            <person name="Winkler M.E."/>
        </authorList>
    </citation>
    <scope>NUCLEOTIDE SEQUENCE</scope>
</reference>
<protein>
    <submittedName>
        <fullName evidence="2">Uncharacterized protein</fullName>
    </submittedName>
</protein>
<organism evidence="2">
    <name type="scientific">marine metagenome</name>
    <dbReference type="NCBI Taxonomy" id="408172"/>
    <lineage>
        <taxon>unclassified sequences</taxon>
        <taxon>metagenomes</taxon>
        <taxon>ecological metagenomes</taxon>
    </lineage>
</organism>
<evidence type="ECO:0000313" key="2">
    <source>
        <dbReference type="EMBL" id="SUZ68050.1"/>
    </source>
</evidence>